<organism evidence="4 5">
    <name type="scientific">Pendulispora rubella</name>
    <dbReference type="NCBI Taxonomy" id="2741070"/>
    <lineage>
        <taxon>Bacteria</taxon>
        <taxon>Pseudomonadati</taxon>
        <taxon>Myxococcota</taxon>
        <taxon>Myxococcia</taxon>
        <taxon>Myxococcales</taxon>
        <taxon>Sorangiineae</taxon>
        <taxon>Pendulisporaceae</taxon>
        <taxon>Pendulispora</taxon>
    </lineage>
</organism>
<dbReference type="SUPFAM" id="SSF48208">
    <property type="entry name" value="Six-hairpin glycosidases"/>
    <property type="match status" value="1"/>
</dbReference>
<sequence length="486" mass="53487">MKHLQHLSKTFILAFALAPAACAGTGHTDPTTERHDESLTVDGALDQAVDDAFAFALTRLRDTVAFVKQTHPDDAVTYYPTNTFTSGAELGQWNFRPRNSPVVSSRVEDWRSGYFPGTLWVAYRETGEDDIAGFARDWTAGIQKMVGNPIDHDIGQRFLYGFGRALDSTGDAEDPDGSYRAHAREMLVAGAATLDRRFNQGGIPAGALRALDDYPEGPYPVYIDSMMNVPLLFQAATWAEPEQAKTWRAHALEHSLTVLENNLRANGSTYHISRYNDGTSGTPADGKLFDKITDQGYGAETTWSRGQAWAIHGFATVHRLTCRTNPAAAERFLEAAEKAADYFIAHLPANDTADPYNHREGDFVPPSDFDASRGEPDGPYSAHKPATNVFTERDASAAAVAASGLLDLSRLSHERKARKRYRVAAENILRSLLTFRGPDGKLLYLAKDSPHRGLLANGSVAWGSATNSLIYGDYFFLEAMGRYRKR</sequence>
<dbReference type="InterPro" id="IPR010916">
    <property type="entry name" value="TonB_box_CS"/>
</dbReference>
<evidence type="ECO:0000313" key="5">
    <source>
        <dbReference type="Proteomes" id="UP001374803"/>
    </source>
</evidence>
<name>A0ABZ2LCB1_9BACT</name>
<evidence type="ECO:0000256" key="2">
    <source>
        <dbReference type="ARBA" id="ARBA00038358"/>
    </source>
</evidence>
<evidence type="ECO:0000256" key="3">
    <source>
        <dbReference type="SAM" id="SignalP"/>
    </source>
</evidence>
<proteinExistence type="inferred from homology"/>
<keyword evidence="3" id="KW-0732">Signal</keyword>
<dbReference type="Gene3D" id="1.50.10.10">
    <property type="match status" value="1"/>
</dbReference>
<reference evidence="4" key="1">
    <citation type="submission" date="2021-12" db="EMBL/GenBank/DDBJ databases">
        <title>Discovery of the Pendulisporaceae a myxobacterial family with distinct sporulation behavior and unique specialized metabolism.</title>
        <authorList>
            <person name="Garcia R."/>
            <person name="Popoff A."/>
            <person name="Bader C.D."/>
            <person name="Loehr J."/>
            <person name="Walesch S."/>
            <person name="Walt C."/>
            <person name="Boldt J."/>
            <person name="Bunk B."/>
            <person name="Haeckl F.J.F.P.J."/>
            <person name="Gunesch A.P."/>
            <person name="Birkelbach J."/>
            <person name="Nuebel U."/>
            <person name="Pietschmann T."/>
            <person name="Bach T."/>
            <person name="Mueller R."/>
        </authorList>
    </citation>
    <scope>NUCLEOTIDE SEQUENCE</scope>
    <source>
        <strain evidence="4">MSr11367</strain>
    </source>
</reference>
<accession>A0ABZ2LCB1</accession>
<dbReference type="Proteomes" id="UP001374803">
    <property type="component" value="Chromosome"/>
</dbReference>
<dbReference type="InterPro" id="IPR012341">
    <property type="entry name" value="6hp_glycosidase-like_sf"/>
</dbReference>
<comment type="similarity">
    <text evidence="2">Belongs to the glycosyl hydrolase 88 family.</text>
</comment>
<evidence type="ECO:0000313" key="4">
    <source>
        <dbReference type="EMBL" id="WXB08539.1"/>
    </source>
</evidence>
<dbReference type="InterPro" id="IPR052369">
    <property type="entry name" value="UG_Glycosaminoglycan_Hydrolase"/>
</dbReference>
<gene>
    <name evidence="4" type="ORF">LVJ94_14985</name>
</gene>
<evidence type="ECO:0000256" key="1">
    <source>
        <dbReference type="ARBA" id="ARBA00022801"/>
    </source>
</evidence>
<feature type="chain" id="PRO_5046291525" evidence="3">
    <location>
        <begin position="24"/>
        <end position="486"/>
    </location>
</feature>
<protein>
    <submittedName>
        <fullName evidence="4">Uncharacterized protein</fullName>
    </submittedName>
</protein>
<dbReference type="EMBL" id="CP089983">
    <property type="protein sequence ID" value="WXB08539.1"/>
    <property type="molecule type" value="Genomic_DNA"/>
</dbReference>
<feature type="signal peptide" evidence="3">
    <location>
        <begin position="1"/>
        <end position="23"/>
    </location>
</feature>
<keyword evidence="5" id="KW-1185">Reference proteome</keyword>
<dbReference type="PROSITE" id="PS00430">
    <property type="entry name" value="TONB_DEPENDENT_REC_1"/>
    <property type="match status" value="1"/>
</dbReference>
<dbReference type="PANTHER" id="PTHR36845">
    <property type="entry name" value="HYDROLASE, PUTATIVE (AFU_ORTHOLOGUE AFUA_7G05090)-RELATED"/>
    <property type="match status" value="1"/>
</dbReference>
<dbReference type="InterPro" id="IPR008928">
    <property type="entry name" value="6-hairpin_glycosidase_sf"/>
</dbReference>
<dbReference type="RefSeq" id="WP_394838209.1">
    <property type="nucleotide sequence ID" value="NZ_CP089929.1"/>
</dbReference>
<dbReference type="PANTHER" id="PTHR36845:SF1">
    <property type="entry name" value="HYDROLASE, PUTATIVE (AFU_ORTHOLOGUE AFUA_7G05090)-RELATED"/>
    <property type="match status" value="1"/>
</dbReference>
<keyword evidence="1" id="KW-0378">Hydrolase</keyword>